<dbReference type="Pfam" id="PF00543">
    <property type="entry name" value="P-II"/>
    <property type="match status" value="1"/>
</dbReference>
<reference evidence="2" key="1">
    <citation type="journal article" date="2020" name="mSystems">
        <title>Genome- and Community-Level Interaction Insights into Carbon Utilization and Element Cycling Functions of Hydrothermarchaeota in Hydrothermal Sediment.</title>
        <authorList>
            <person name="Zhou Z."/>
            <person name="Liu Y."/>
            <person name="Xu W."/>
            <person name="Pan J."/>
            <person name="Luo Z.H."/>
            <person name="Li M."/>
        </authorList>
    </citation>
    <scope>NUCLEOTIDE SEQUENCE [LARGE SCALE GENOMIC DNA]</scope>
    <source>
        <strain evidence="2">HyVt-26</strain>
    </source>
</reference>
<dbReference type="GO" id="GO:0006808">
    <property type="term" value="P:regulation of nitrogen utilization"/>
    <property type="evidence" value="ECO:0007669"/>
    <property type="project" value="InterPro"/>
</dbReference>
<feature type="modified residue" description="O-UMP-tyrosine" evidence="1">
    <location>
        <position position="59"/>
    </location>
</feature>
<proteinExistence type="predicted"/>
<dbReference type="GO" id="GO:0005829">
    <property type="term" value="C:cytosol"/>
    <property type="evidence" value="ECO:0007669"/>
    <property type="project" value="TreeGrafter"/>
</dbReference>
<dbReference type="InterPro" id="IPR015867">
    <property type="entry name" value="N-reg_PII/ATP_PRibTrfase_C"/>
</dbReference>
<evidence type="ECO:0000313" key="2">
    <source>
        <dbReference type="EMBL" id="HDK37610.1"/>
    </source>
</evidence>
<dbReference type="AlphaFoldDB" id="A0A831K814"/>
<dbReference type="InterPro" id="IPR011322">
    <property type="entry name" value="N-reg_PII-like_a/b"/>
</dbReference>
<keyword evidence="1" id="KW-0597">Phosphoprotein</keyword>
<gene>
    <name evidence="2" type="ORF">ENG92_01145</name>
</gene>
<comment type="caution">
    <text evidence="2">The sequence shown here is derived from an EMBL/GenBank/DDBJ whole genome shotgun (WGS) entry which is preliminary data.</text>
</comment>
<dbReference type="Proteomes" id="UP000885822">
    <property type="component" value="Unassembled WGS sequence"/>
</dbReference>
<name>A0A831K814_9GAMM</name>
<dbReference type="SMART" id="SM00938">
    <property type="entry name" value="P-II"/>
    <property type="match status" value="1"/>
</dbReference>
<evidence type="ECO:0000256" key="1">
    <source>
        <dbReference type="PIRSR" id="PIRSR602187-50"/>
    </source>
</evidence>
<protein>
    <submittedName>
        <fullName evidence="2">P-II family nitrogen regulator</fullName>
    </submittedName>
</protein>
<dbReference type="PANTHER" id="PTHR30115">
    <property type="entry name" value="NITROGEN REGULATORY PROTEIN P-II"/>
    <property type="match status" value="1"/>
</dbReference>
<organism evidence="2">
    <name type="scientific">Thiolapillus brandeum</name>
    <dbReference type="NCBI Taxonomy" id="1076588"/>
    <lineage>
        <taxon>Bacteria</taxon>
        <taxon>Pseudomonadati</taxon>
        <taxon>Pseudomonadota</taxon>
        <taxon>Gammaproteobacteria</taxon>
        <taxon>Chromatiales</taxon>
        <taxon>Sedimenticolaceae</taxon>
        <taxon>Thiolapillus</taxon>
    </lineage>
</organism>
<dbReference type="PROSITE" id="PS51343">
    <property type="entry name" value="PII_GLNB_DOM"/>
    <property type="match status" value="1"/>
</dbReference>
<dbReference type="SUPFAM" id="SSF54913">
    <property type="entry name" value="GlnB-like"/>
    <property type="match status" value="1"/>
</dbReference>
<dbReference type="EMBL" id="DRCV01000051">
    <property type="protein sequence ID" value="HDK37610.1"/>
    <property type="molecule type" value="Genomic_DNA"/>
</dbReference>
<dbReference type="GO" id="GO:0030234">
    <property type="term" value="F:enzyme regulator activity"/>
    <property type="evidence" value="ECO:0007669"/>
    <property type="project" value="InterPro"/>
</dbReference>
<sequence length="122" mass="13566">MKGTIHCHNKRRLDMSFAKITAIVRPSTVDAIEALLHEEGVPGMSIGHVKGYGDYADFYRNDWMVSHVRIEIFIAESRAEKVAEKIMDAAHTGLEGDGLVAIQPVSAIFHIRTKKRCAEDAC</sequence>
<dbReference type="PRINTS" id="PR00340">
    <property type="entry name" value="PIIGLNB"/>
</dbReference>
<dbReference type="InterPro" id="IPR002187">
    <property type="entry name" value="N-reg_PII"/>
</dbReference>
<accession>A0A831K814</accession>
<dbReference type="PANTHER" id="PTHR30115:SF11">
    <property type="entry name" value="NITROGEN REGULATORY PROTEIN P-II HOMOLOG"/>
    <property type="match status" value="1"/>
</dbReference>
<dbReference type="Gene3D" id="3.30.70.120">
    <property type="match status" value="1"/>
</dbReference>
<dbReference type="GO" id="GO:0005524">
    <property type="term" value="F:ATP binding"/>
    <property type="evidence" value="ECO:0007669"/>
    <property type="project" value="TreeGrafter"/>
</dbReference>